<dbReference type="AlphaFoldDB" id="A0A8J2ZEI1"/>
<dbReference type="RefSeq" id="WP_188902804.1">
    <property type="nucleotide sequence ID" value="NZ_BMKS01000014.1"/>
</dbReference>
<dbReference type="Pfam" id="PF03886">
    <property type="entry name" value="ABC_trans_aux"/>
    <property type="match status" value="1"/>
</dbReference>
<gene>
    <name evidence="3" type="ORF">GCM10010964_36120</name>
</gene>
<organism evidence="3 4">
    <name type="scientific">Caldovatus sediminis</name>
    <dbReference type="NCBI Taxonomy" id="2041189"/>
    <lineage>
        <taxon>Bacteria</taxon>
        <taxon>Pseudomonadati</taxon>
        <taxon>Pseudomonadota</taxon>
        <taxon>Alphaproteobacteria</taxon>
        <taxon>Acetobacterales</taxon>
        <taxon>Roseomonadaceae</taxon>
        <taxon>Caldovatus</taxon>
    </lineage>
</organism>
<feature type="compositionally biased region" description="Pro residues" evidence="1">
    <location>
        <begin position="1"/>
        <end position="13"/>
    </location>
</feature>
<dbReference type="Gene3D" id="3.40.50.10610">
    <property type="entry name" value="ABC-type transport auxiliary lipoprotein component"/>
    <property type="match status" value="1"/>
</dbReference>
<evidence type="ECO:0000256" key="1">
    <source>
        <dbReference type="SAM" id="MobiDB-lite"/>
    </source>
</evidence>
<evidence type="ECO:0000313" key="3">
    <source>
        <dbReference type="EMBL" id="GGG45497.1"/>
    </source>
</evidence>
<keyword evidence="4" id="KW-1185">Reference proteome</keyword>
<dbReference type="EMBL" id="BMKS01000014">
    <property type="protein sequence ID" value="GGG45497.1"/>
    <property type="molecule type" value="Genomic_DNA"/>
</dbReference>
<protein>
    <recommendedName>
        <fullName evidence="2">ABC-type transport auxiliary lipoprotein component domain-containing protein</fullName>
    </recommendedName>
</protein>
<sequence length="235" mass="24952">MPPPTAPAFPPPRRLPRRAPRASRRLVVGAAALALLPGGCQVLPDRPYVETRRFPLQPRRAAATGTGASDPAGRRKVLMLRLVRAAPGLEQRGLRTLRADGSVHVDFYNEWTAPPAELAEEAMRRWLTESGLFSAVTTPGSRAEPDLVLEMELTALFADLRDGGAARVEMSGVLLDGQGRVLAQLSPRGEVALPREATAAAVGHGDPPPEAIAGAIEAALAEALAALERMLGRYA</sequence>
<proteinExistence type="predicted"/>
<evidence type="ECO:0000313" key="4">
    <source>
        <dbReference type="Proteomes" id="UP000597507"/>
    </source>
</evidence>
<dbReference type="InterPro" id="IPR005586">
    <property type="entry name" value="ABC_trans_aux"/>
</dbReference>
<comment type="caution">
    <text evidence="3">The sequence shown here is derived from an EMBL/GenBank/DDBJ whole genome shotgun (WGS) entry which is preliminary data.</text>
</comment>
<feature type="region of interest" description="Disordered" evidence="1">
    <location>
        <begin position="1"/>
        <end position="20"/>
    </location>
</feature>
<evidence type="ECO:0000259" key="2">
    <source>
        <dbReference type="Pfam" id="PF03886"/>
    </source>
</evidence>
<accession>A0A8J2ZEI1</accession>
<dbReference type="SUPFAM" id="SSF159594">
    <property type="entry name" value="XCC0632-like"/>
    <property type="match status" value="1"/>
</dbReference>
<dbReference type="Proteomes" id="UP000597507">
    <property type="component" value="Unassembled WGS sequence"/>
</dbReference>
<name>A0A8J2ZEI1_9PROT</name>
<reference evidence="3 4" key="1">
    <citation type="journal article" date="2014" name="Int. J. Syst. Evol. Microbiol.">
        <title>Complete genome sequence of Corynebacterium casei LMG S-19264T (=DSM 44701T), isolated from a smear-ripened cheese.</title>
        <authorList>
            <consortium name="US DOE Joint Genome Institute (JGI-PGF)"/>
            <person name="Walter F."/>
            <person name="Albersmeier A."/>
            <person name="Kalinowski J."/>
            <person name="Ruckert C."/>
        </authorList>
    </citation>
    <scope>NUCLEOTIDE SEQUENCE [LARGE SCALE GENOMIC DNA]</scope>
    <source>
        <strain evidence="3 4">CGMCC 1.16330</strain>
    </source>
</reference>
<feature type="domain" description="ABC-type transport auxiliary lipoprotein component" evidence="2">
    <location>
        <begin position="65"/>
        <end position="202"/>
    </location>
</feature>